<evidence type="ECO:0000313" key="3">
    <source>
        <dbReference type="Proteomes" id="UP000701801"/>
    </source>
</evidence>
<gene>
    <name evidence="2" type="ORF">HYALB_00011355</name>
</gene>
<comment type="caution">
    <text evidence="2">The sequence shown here is derived from an EMBL/GenBank/DDBJ whole genome shotgun (WGS) entry which is preliminary data.</text>
</comment>
<dbReference type="AlphaFoldDB" id="A0A9N9Q808"/>
<sequence>MEGDLTWNFIDTLLWTVVESFGPTSSARSSKDSRFSGPRSPFRAEHADGPSRTGSFSTVGKAQGQGSWTPRTTAYEMEGDIPLDGPRDVVMNVGMEPKESER</sequence>
<evidence type="ECO:0000256" key="1">
    <source>
        <dbReference type="SAM" id="MobiDB-lite"/>
    </source>
</evidence>
<dbReference type="EMBL" id="CAJVRM010000215">
    <property type="protein sequence ID" value="CAG8977341.1"/>
    <property type="molecule type" value="Genomic_DNA"/>
</dbReference>
<evidence type="ECO:0000313" key="2">
    <source>
        <dbReference type="EMBL" id="CAG8977341.1"/>
    </source>
</evidence>
<feature type="region of interest" description="Disordered" evidence="1">
    <location>
        <begin position="22"/>
        <end position="102"/>
    </location>
</feature>
<name>A0A9N9Q808_9HELO</name>
<protein>
    <submittedName>
        <fullName evidence="2">Uncharacterized protein</fullName>
    </submittedName>
</protein>
<accession>A0A9N9Q808</accession>
<keyword evidence="3" id="KW-1185">Reference proteome</keyword>
<organism evidence="2 3">
    <name type="scientific">Hymenoscyphus albidus</name>
    <dbReference type="NCBI Taxonomy" id="595503"/>
    <lineage>
        <taxon>Eukaryota</taxon>
        <taxon>Fungi</taxon>
        <taxon>Dikarya</taxon>
        <taxon>Ascomycota</taxon>
        <taxon>Pezizomycotina</taxon>
        <taxon>Leotiomycetes</taxon>
        <taxon>Helotiales</taxon>
        <taxon>Helotiaceae</taxon>
        <taxon>Hymenoscyphus</taxon>
    </lineage>
</organism>
<reference evidence="2" key="1">
    <citation type="submission" date="2021-07" db="EMBL/GenBank/DDBJ databases">
        <authorList>
            <person name="Durling M."/>
        </authorList>
    </citation>
    <scope>NUCLEOTIDE SEQUENCE</scope>
</reference>
<dbReference type="Proteomes" id="UP000701801">
    <property type="component" value="Unassembled WGS sequence"/>
</dbReference>
<feature type="compositionally biased region" description="Polar residues" evidence="1">
    <location>
        <begin position="52"/>
        <end position="72"/>
    </location>
</feature>
<proteinExistence type="predicted"/>